<sequence length="133" mass="14049">MAALTPAAPDKVEVLANIETVLAWDLRGPAHPSVEDAMGMVAQFTEFGRIVAEDLRTQCLGIPADSGAGRSGHTILGEADRRLHASPPNPLSQQAATHRAQNLARLIQALNRATGEVGKEQAKTRSAEPRAPA</sequence>
<reference evidence="2 3" key="1">
    <citation type="submission" date="2021-03" db="EMBL/GenBank/DDBJ databases">
        <title>Complete genome of Streptomyces formicae strain 1H-GS9 (DSM 100524).</title>
        <authorList>
            <person name="Atanasov K.E."/>
            <person name="Altabella T."/>
            <person name="Ferrer A."/>
        </authorList>
    </citation>
    <scope>NUCLEOTIDE SEQUENCE [LARGE SCALE GENOMIC DNA]</scope>
    <source>
        <strain evidence="2 3">1H-GS9</strain>
    </source>
</reference>
<proteinExistence type="predicted"/>
<gene>
    <name evidence="2" type="ORF">J4032_18035</name>
</gene>
<dbReference type="EMBL" id="CP071872">
    <property type="protein sequence ID" value="UNM13141.1"/>
    <property type="molecule type" value="Genomic_DNA"/>
</dbReference>
<evidence type="ECO:0000256" key="1">
    <source>
        <dbReference type="SAM" id="MobiDB-lite"/>
    </source>
</evidence>
<name>A0ABY3WKM6_9ACTN</name>
<evidence type="ECO:0000313" key="3">
    <source>
        <dbReference type="Proteomes" id="UP000828924"/>
    </source>
</evidence>
<organism evidence="2 3">
    <name type="scientific">Streptomyces formicae</name>
    <dbReference type="NCBI Taxonomy" id="1616117"/>
    <lineage>
        <taxon>Bacteria</taxon>
        <taxon>Bacillati</taxon>
        <taxon>Actinomycetota</taxon>
        <taxon>Actinomycetes</taxon>
        <taxon>Kitasatosporales</taxon>
        <taxon>Streptomycetaceae</taxon>
        <taxon>Streptomyces</taxon>
    </lineage>
</organism>
<dbReference type="InterPro" id="IPR046300">
    <property type="entry name" value="DUF6415"/>
</dbReference>
<protein>
    <submittedName>
        <fullName evidence="2">Uncharacterized protein</fullName>
    </submittedName>
</protein>
<dbReference type="Pfam" id="PF19979">
    <property type="entry name" value="DUF6415"/>
    <property type="match status" value="1"/>
</dbReference>
<feature type="compositionally biased region" description="Basic and acidic residues" evidence="1">
    <location>
        <begin position="117"/>
        <end position="133"/>
    </location>
</feature>
<accession>A0ABY3WKM6</accession>
<evidence type="ECO:0000313" key="2">
    <source>
        <dbReference type="EMBL" id="UNM13141.1"/>
    </source>
</evidence>
<dbReference type="Proteomes" id="UP000828924">
    <property type="component" value="Chromosome"/>
</dbReference>
<feature type="region of interest" description="Disordered" evidence="1">
    <location>
        <begin position="63"/>
        <end position="99"/>
    </location>
</feature>
<keyword evidence="3" id="KW-1185">Reference proteome</keyword>
<dbReference type="RefSeq" id="WP_242331863.1">
    <property type="nucleotide sequence ID" value="NZ_CP071872.1"/>
</dbReference>
<feature type="region of interest" description="Disordered" evidence="1">
    <location>
        <begin position="111"/>
        <end position="133"/>
    </location>
</feature>